<organism evidence="1 2">
    <name type="scientific">Aquimarina litoralis</name>
    <dbReference type="NCBI Taxonomy" id="584605"/>
    <lineage>
        <taxon>Bacteria</taxon>
        <taxon>Pseudomonadati</taxon>
        <taxon>Bacteroidota</taxon>
        <taxon>Flavobacteriia</taxon>
        <taxon>Flavobacteriales</taxon>
        <taxon>Flavobacteriaceae</taxon>
        <taxon>Aquimarina</taxon>
    </lineage>
</organism>
<dbReference type="Proteomes" id="UP001501758">
    <property type="component" value="Unassembled WGS sequence"/>
</dbReference>
<accession>A0ABP3U0X0</accession>
<sequence>MGQRIHFYKNNWNNELEDLILENYSDFAEWYVKRNQASLEEFDEMYGTEQLIDFFNSNRNIETNLKELDKKLLDELVAEFVCEYSESIKVLDFFGPSMNKWKYIESTKLVSKTKDSEFITLWGYLINGRSLKNSEKFDSYTNEYKIGYLSYEEHSKLKELIIQYFGDLQGMKATYWTKSEKKKLENAIRNAKNGSYYLSNHNPVTSGLEYVMEALNEIKDIKTQLITGIE</sequence>
<proteinExistence type="predicted"/>
<dbReference type="RefSeq" id="WP_343912580.1">
    <property type="nucleotide sequence ID" value="NZ_BAAAGE010000002.1"/>
</dbReference>
<evidence type="ECO:0000313" key="2">
    <source>
        <dbReference type="Proteomes" id="UP001501758"/>
    </source>
</evidence>
<keyword evidence="2" id="KW-1185">Reference proteome</keyword>
<comment type="caution">
    <text evidence="1">The sequence shown here is derived from an EMBL/GenBank/DDBJ whole genome shotgun (WGS) entry which is preliminary data.</text>
</comment>
<gene>
    <name evidence="1" type="ORF">GCM10009430_24350</name>
</gene>
<dbReference type="EMBL" id="BAAAGE010000002">
    <property type="protein sequence ID" value="GAA0722191.1"/>
    <property type="molecule type" value="Genomic_DNA"/>
</dbReference>
<reference evidence="2" key="1">
    <citation type="journal article" date="2019" name="Int. J. Syst. Evol. Microbiol.">
        <title>The Global Catalogue of Microorganisms (GCM) 10K type strain sequencing project: providing services to taxonomists for standard genome sequencing and annotation.</title>
        <authorList>
            <consortium name="The Broad Institute Genomics Platform"/>
            <consortium name="The Broad Institute Genome Sequencing Center for Infectious Disease"/>
            <person name="Wu L."/>
            <person name="Ma J."/>
        </authorList>
    </citation>
    <scope>NUCLEOTIDE SEQUENCE [LARGE SCALE GENOMIC DNA]</scope>
    <source>
        <strain evidence="2">JCM 15974</strain>
    </source>
</reference>
<protein>
    <submittedName>
        <fullName evidence="1">Uncharacterized protein</fullName>
    </submittedName>
</protein>
<name>A0ABP3U0X0_9FLAO</name>
<evidence type="ECO:0000313" key="1">
    <source>
        <dbReference type="EMBL" id="GAA0722191.1"/>
    </source>
</evidence>